<dbReference type="PIRSF" id="PIRSF037307">
    <property type="entry name" value="Lhr-like_helic_prd"/>
    <property type="match status" value="1"/>
</dbReference>
<dbReference type="KEGG" id="scas:SACC_00400"/>
<keyword evidence="7" id="KW-0234">DNA repair</keyword>
<evidence type="ECO:0000256" key="1">
    <source>
        <dbReference type="ARBA" id="ARBA00022741"/>
    </source>
</evidence>
<feature type="domain" description="Helicase ATP-binding" evidence="10">
    <location>
        <begin position="54"/>
        <end position="245"/>
    </location>
</feature>
<dbReference type="GO" id="GO:0005524">
    <property type="term" value="F:ATP binding"/>
    <property type="evidence" value="ECO:0007669"/>
    <property type="project" value="UniProtKB-KW"/>
</dbReference>
<dbReference type="GO" id="GO:0016887">
    <property type="term" value="F:ATP hydrolysis activity"/>
    <property type="evidence" value="ECO:0007669"/>
    <property type="project" value="TreeGrafter"/>
</dbReference>
<dbReference type="InterPro" id="IPR013701">
    <property type="entry name" value="Lhr-like_DEAD/DEAH_assoc"/>
</dbReference>
<evidence type="ECO:0000259" key="11">
    <source>
        <dbReference type="PROSITE" id="PS51194"/>
    </source>
</evidence>
<evidence type="ECO:0000256" key="9">
    <source>
        <dbReference type="ARBA" id="ARBA00093467"/>
    </source>
</evidence>
<organism evidence="12 13">
    <name type="scientific">Saccharolobus caldissimus</name>
    <dbReference type="NCBI Taxonomy" id="1702097"/>
    <lineage>
        <taxon>Archaea</taxon>
        <taxon>Thermoproteota</taxon>
        <taxon>Thermoprotei</taxon>
        <taxon>Sulfolobales</taxon>
        <taxon>Sulfolobaceae</taxon>
        <taxon>Saccharolobus</taxon>
    </lineage>
</organism>
<dbReference type="Pfam" id="PF00270">
    <property type="entry name" value="DEAD"/>
    <property type="match status" value="1"/>
</dbReference>
<dbReference type="InterPro" id="IPR045628">
    <property type="entry name" value="Lhr_WH_dom"/>
</dbReference>
<keyword evidence="13" id="KW-1185">Reference proteome</keyword>
<dbReference type="PANTHER" id="PTHR47962">
    <property type="entry name" value="ATP-DEPENDENT HELICASE LHR-RELATED-RELATED"/>
    <property type="match status" value="1"/>
</dbReference>
<dbReference type="GO" id="GO:0003677">
    <property type="term" value="F:DNA binding"/>
    <property type="evidence" value="ECO:0007669"/>
    <property type="project" value="UniProtKB-KW"/>
</dbReference>
<evidence type="ECO:0000256" key="2">
    <source>
        <dbReference type="ARBA" id="ARBA00022763"/>
    </source>
</evidence>
<protein>
    <submittedName>
        <fullName evidence="12">Helicase</fullName>
    </submittedName>
</protein>
<dbReference type="CDD" id="cd17922">
    <property type="entry name" value="DEXHc_LHR-like"/>
    <property type="match status" value="1"/>
</dbReference>
<dbReference type="GO" id="GO:0006281">
    <property type="term" value="P:DNA repair"/>
    <property type="evidence" value="ECO:0007669"/>
    <property type="project" value="UniProtKB-KW"/>
</dbReference>
<evidence type="ECO:0000313" key="12">
    <source>
        <dbReference type="EMBL" id="BDB97023.1"/>
    </source>
</evidence>
<dbReference type="Gene3D" id="3.40.50.300">
    <property type="entry name" value="P-loop containing nucleotide triphosphate hydrolases"/>
    <property type="match status" value="2"/>
</dbReference>
<dbReference type="SMART" id="SM00487">
    <property type="entry name" value="DEXDc"/>
    <property type="match status" value="1"/>
</dbReference>
<dbReference type="Pfam" id="PF00271">
    <property type="entry name" value="Helicase_C"/>
    <property type="match status" value="1"/>
</dbReference>
<comment type="similarity">
    <text evidence="9">Belongs to the Lhr helicase family. Lhr-Core subfamily.</text>
</comment>
<dbReference type="AlphaFoldDB" id="A0AAQ4CMJ2"/>
<proteinExistence type="inferred from homology"/>
<keyword evidence="3" id="KW-0378">Hydrolase</keyword>
<dbReference type="PROSITE" id="PS51194">
    <property type="entry name" value="HELICASE_CTER"/>
    <property type="match status" value="1"/>
</dbReference>
<dbReference type="InterPro" id="IPR014001">
    <property type="entry name" value="Helicase_ATP-bd"/>
</dbReference>
<dbReference type="SUPFAM" id="SSF52540">
    <property type="entry name" value="P-loop containing nucleoside triphosphate hydrolases"/>
    <property type="match status" value="1"/>
</dbReference>
<evidence type="ECO:0000256" key="8">
    <source>
        <dbReference type="ARBA" id="ARBA00023235"/>
    </source>
</evidence>
<evidence type="ECO:0000256" key="3">
    <source>
        <dbReference type="ARBA" id="ARBA00022801"/>
    </source>
</evidence>
<dbReference type="InterPro" id="IPR011545">
    <property type="entry name" value="DEAD/DEAH_box_helicase_dom"/>
</dbReference>
<keyword evidence="4 12" id="KW-0347">Helicase</keyword>
<dbReference type="Proteomes" id="UP001319921">
    <property type="component" value="Chromosome"/>
</dbReference>
<dbReference type="Pfam" id="PF08494">
    <property type="entry name" value="DEAD_assoc"/>
    <property type="match status" value="1"/>
</dbReference>
<dbReference type="SMART" id="SM00490">
    <property type="entry name" value="HELICc"/>
    <property type="match status" value="1"/>
</dbReference>
<name>A0AAQ4CMJ2_9CREN</name>
<dbReference type="CDD" id="cd18796">
    <property type="entry name" value="SF2_C_LHR"/>
    <property type="match status" value="1"/>
</dbReference>
<keyword evidence="6" id="KW-0238">DNA-binding</keyword>
<evidence type="ECO:0000256" key="4">
    <source>
        <dbReference type="ARBA" id="ARBA00022806"/>
    </source>
</evidence>
<evidence type="ECO:0000256" key="5">
    <source>
        <dbReference type="ARBA" id="ARBA00022840"/>
    </source>
</evidence>
<keyword evidence="1" id="KW-0547">Nucleotide-binding</keyword>
<dbReference type="EMBL" id="AP025226">
    <property type="protein sequence ID" value="BDB97023.1"/>
    <property type="molecule type" value="Genomic_DNA"/>
</dbReference>
<dbReference type="NCBIfam" id="NF010338">
    <property type="entry name" value="PRK13767.1"/>
    <property type="match status" value="1"/>
</dbReference>
<evidence type="ECO:0000256" key="7">
    <source>
        <dbReference type="ARBA" id="ARBA00023204"/>
    </source>
</evidence>
<keyword evidence="2" id="KW-0227">DNA damage</keyword>
<evidence type="ECO:0000259" key="10">
    <source>
        <dbReference type="PROSITE" id="PS51192"/>
    </source>
</evidence>
<evidence type="ECO:0000256" key="6">
    <source>
        <dbReference type="ARBA" id="ARBA00023125"/>
    </source>
</evidence>
<keyword evidence="8" id="KW-0413">Isomerase</keyword>
<dbReference type="PANTHER" id="PTHR47962:SF6">
    <property type="entry name" value="LARGE HELICASE-RELATED PROTEIN"/>
    <property type="match status" value="1"/>
</dbReference>
<dbReference type="InterPro" id="IPR027417">
    <property type="entry name" value="P-loop_NTPase"/>
</dbReference>
<sequence>MKEVFLKGLFKTQYGLSYTYFYTDEEIAKLLRPYVMEWFKSKYGTFTPPQRASIPLIKQNYNVLVSSPTGSGKTLAAFLGILDSLFEMGENNELEDKVYAIYISPLRALNNDMQRNLLEPLNELKQINPKLPDIRVGIRTSDTTSYEKQKMLRKPPHILITTPESFGISITSPKFSQKLTEVKWVIVDEIHELANSKRGAYLSGMLEIFRALITKKEFIRIGLSATVSPLEEVAQFLVGKNRECRIVDARFVKPIDIKVISPVKDLIHSSEQEVEDGIYKTILEEIKKHRTTLIFTNTRHATERVAYKLRKLAEKEKAFNADVIEAHHSSLSRNVRLEVEDKLKKGLLKVVVSSTSLELGIDIGYIDLVILLSSPKSVSRLLQRIGRAGHHIRNISKGRIIVVDRDDLVECTVLAKLARERKIDSINIPRNPLDVLSQLIVAASLISPIDKDELFNILRNSYNFSNLPENEYLSVLKYLNGESFGVELKNVYSKVRIKDNIIYPKKGSRMIFFMNSGTIPDEALIEVFTESGKYVGNLEEEFVEILSPGDIFVLGGRTYEFIGSRGPRIIVKEAAGQRPTVPSWFSEMLPLAYESALEIGKFRRNIAELITKGVKKEEILEIIAKEYDISRSAALSIYTYIMEQYLFTNGIIPADNLILIEIYDEEDIRNFIFHALYGRRALDALSRAFAYMLSNDLKADVKISVTDNGFALSLKRDTSVENYDIKSLFTKVTPENVYEIVSKAVMRTEMLKRRFRHCAERSFMLLRKYKGKDTSLERRELNSEILLNAVKEIENFPVLKETIREILEDYMDIIRAKEILRKVQEGEIKVSVFGPTNIPSPFSHSIIVKGHSDVVLAEDRRELMKKLHDKVIEFLRQKGINIDLSYTSI</sequence>
<dbReference type="InterPro" id="IPR001650">
    <property type="entry name" value="Helicase_C-like"/>
</dbReference>
<evidence type="ECO:0000313" key="13">
    <source>
        <dbReference type="Proteomes" id="UP001319921"/>
    </source>
</evidence>
<dbReference type="GO" id="GO:0140097">
    <property type="term" value="F:catalytic activity, acting on DNA"/>
    <property type="evidence" value="ECO:0007669"/>
    <property type="project" value="UniProtKB-ARBA"/>
</dbReference>
<dbReference type="Pfam" id="PF19306">
    <property type="entry name" value="WHD_Lhr"/>
    <property type="match status" value="1"/>
</dbReference>
<reference evidence="12 13" key="1">
    <citation type="journal article" date="2022" name="Microbiol. Resour. Announc.">
        <title>Complete Genome Sequence of the Hyperthermophilic and Acidophilic Archaeon Saccharolobus caldissimus Strain HS-3T.</title>
        <authorList>
            <person name="Sakai H.D."/>
            <person name="Kurosawa N."/>
        </authorList>
    </citation>
    <scope>NUCLEOTIDE SEQUENCE [LARGE SCALE GENOMIC DNA]</scope>
    <source>
        <strain evidence="12 13">JCM32116</strain>
    </source>
</reference>
<gene>
    <name evidence="12" type="ORF">SACC_00400</name>
</gene>
<dbReference type="GO" id="GO:0004386">
    <property type="term" value="F:helicase activity"/>
    <property type="evidence" value="ECO:0007669"/>
    <property type="project" value="UniProtKB-KW"/>
</dbReference>
<feature type="domain" description="Helicase C-terminal" evidence="11">
    <location>
        <begin position="273"/>
        <end position="434"/>
    </location>
</feature>
<dbReference type="InterPro" id="IPR052511">
    <property type="entry name" value="ATP-dep_Helicase"/>
</dbReference>
<dbReference type="InterPro" id="IPR017170">
    <property type="entry name" value="Lhr-like"/>
</dbReference>
<accession>A0AAQ4CMJ2</accession>
<keyword evidence="5" id="KW-0067">ATP-binding</keyword>
<dbReference type="PROSITE" id="PS51192">
    <property type="entry name" value="HELICASE_ATP_BIND_1"/>
    <property type="match status" value="1"/>
</dbReference>